<evidence type="ECO:0000256" key="1">
    <source>
        <dbReference type="ARBA" id="ARBA00006484"/>
    </source>
</evidence>
<dbReference type="PROSITE" id="PS00061">
    <property type="entry name" value="ADH_SHORT"/>
    <property type="match status" value="1"/>
</dbReference>
<proteinExistence type="inferred from homology"/>
<reference evidence="3" key="1">
    <citation type="submission" date="2020-10" db="EMBL/GenBank/DDBJ databases">
        <authorList>
            <person name="Gilroy R."/>
        </authorList>
    </citation>
    <scope>NUCLEOTIDE SEQUENCE</scope>
    <source>
        <strain evidence="3">ChiHile30-977</strain>
    </source>
</reference>
<sequence>MDVKKLFSLEGKKGFITGGAQGIGACLAKAFSELGAEVGIVDINPEKASATAQAIARETGGKVKAYACDVTCPAQVQSMMESFLNDFGEITFAVNNAGIFTGEGVLDIDPKTYESVIDVNLNGVFYTAQAAARQMVKQGKGGSIVSTASMSAHIINRPQTIANYCASKAGIIQLTKGMAVELAKYHIRCNTVSPGYIQTDLIATMKDMLSTWSGMMPEGSRLGFPEDLIGAYVYFVSDASEFATGSDLVVDGGYTIV</sequence>
<dbReference type="EMBL" id="DVFI01000101">
    <property type="protein sequence ID" value="HIQ63408.1"/>
    <property type="molecule type" value="Genomic_DNA"/>
</dbReference>
<dbReference type="InterPro" id="IPR020904">
    <property type="entry name" value="Sc_DH/Rdtase_CS"/>
</dbReference>
<dbReference type="PRINTS" id="PR00080">
    <property type="entry name" value="SDRFAMILY"/>
</dbReference>
<dbReference type="PANTHER" id="PTHR42760">
    <property type="entry name" value="SHORT-CHAIN DEHYDROGENASES/REDUCTASES FAMILY MEMBER"/>
    <property type="match status" value="1"/>
</dbReference>
<gene>
    <name evidence="3" type="ORF">IAA66_07455</name>
</gene>
<dbReference type="Proteomes" id="UP000886819">
    <property type="component" value="Unassembled WGS sequence"/>
</dbReference>
<name>A0A9D1CJI0_9FIRM</name>
<dbReference type="GO" id="GO:0008206">
    <property type="term" value="P:bile acid metabolic process"/>
    <property type="evidence" value="ECO:0007669"/>
    <property type="project" value="UniProtKB-ARBA"/>
</dbReference>
<dbReference type="SUPFAM" id="SSF51735">
    <property type="entry name" value="NAD(P)-binding Rossmann-fold domains"/>
    <property type="match status" value="1"/>
</dbReference>
<dbReference type="PRINTS" id="PR00081">
    <property type="entry name" value="GDHRDH"/>
</dbReference>
<dbReference type="InterPro" id="IPR036291">
    <property type="entry name" value="NAD(P)-bd_dom_sf"/>
</dbReference>
<dbReference type="Pfam" id="PF13561">
    <property type="entry name" value="adh_short_C2"/>
    <property type="match status" value="1"/>
</dbReference>
<evidence type="ECO:0000313" key="4">
    <source>
        <dbReference type="Proteomes" id="UP000886819"/>
    </source>
</evidence>
<accession>A0A9D1CJI0</accession>
<comment type="caution">
    <text evidence="3">The sequence shown here is derived from an EMBL/GenBank/DDBJ whole genome shotgun (WGS) entry which is preliminary data.</text>
</comment>
<dbReference type="Gene3D" id="3.40.50.720">
    <property type="entry name" value="NAD(P)-binding Rossmann-like Domain"/>
    <property type="match status" value="1"/>
</dbReference>
<organism evidence="3 4">
    <name type="scientific">Candidatus Avichristensenella intestinipullorum</name>
    <dbReference type="NCBI Taxonomy" id="2840693"/>
    <lineage>
        <taxon>Bacteria</taxon>
        <taxon>Bacillati</taxon>
        <taxon>Bacillota</taxon>
        <taxon>Clostridia</taxon>
        <taxon>Candidatus Avichristensenella</taxon>
    </lineage>
</organism>
<dbReference type="FunFam" id="3.40.50.720:FF:000084">
    <property type="entry name" value="Short-chain dehydrogenase reductase"/>
    <property type="match status" value="1"/>
</dbReference>
<dbReference type="PANTHER" id="PTHR42760:SF115">
    <property type="entry name" value="3-OXOACYL-[ACYL-CARRIER-PROTEIN] REDUCTASE FABG"/>
    <property type="match status" value="1"/>
</dbReference>
<comment type="similarity">
    <text evidence="1">Belongs to the short-chain dehydrogenases/reductases (SDR) family.</text>
</comment>
<evidence type="ECO:0000313" key="3">
    <source>
        <dbReference type="EMBL" id="HIQ63408.1"/>
    </source>
</evidence>
<dbReference type="PROSITE" id="PS51257">
    <property type="entry name" value="PROKAR_LIPOPROTEIN"/>
    <property type="match status" value="1"/>
</dbReference>
<protein>
    <submittedName>
        <fullName evidence="3">SDR family oxidoreductase</fullName>
    </submittedName>
</protein>
<dbReference type="GO" id="GO:0016616">
    <property type="term" value="F:oxidoreductase activity, acting on the CH-OH group of donors, NAD or NADP as acceptor"/>
    <property type="evidence" value="ECO:0007669"/>
    <property type="project" value="TreeGrafter"/>
</dbReference>
<keyword evidence="2" id="KW-0560">Oxidoreductase</keyword>
<reference evidence="3" key="2">
    <citation type="journal article" date="2021" name="PeerJ">
        <title>Extensive microbial diversity within the chicken gut microbiome revealed by metagenomics and culture.</title>
        <authorList>
            <person name="Gilroy R."/>
            <person name="Ravi A."/>
            <person name="Getino M."/>
            <person name="Pursley I."/>
            <person name="Horton D.L."/>
            <person name="Alikhan N.F."/>
            <person name="Baker D."/>
            <person name="Gharbi K."/>
            <person name="Hall N."/>
            <person name="Watson M."/>
            <person name="Adriaenssens E.M."/>
            <person name="Foster-Nyarko E."/>
            <person name="Jarju S."/>
            <person name="Secka A."/>
            <person name="Antonio M."/>
            <person name="Oren A."/>
            <person name="Chaudhuri R.R."/>
            <person name="La Ragione R."/>
            <person name="Hildebrand F."/>
            <person name="Pallen M.J."/>
        </authorList>
    </citation>
    <scope>NUCLEOTIDE SEQUENCE</scope>
    <source>
        <strain evidence="3">ChiHile30-977</strain>
    </source>
</reference>
<dbReference type="AlphaFoldDB" id="A0A9D1CJI0"/>
<dbReference type="InterPro" id="IPR002347">
    <property type="entry name" value="SDR_fam"/>
</dbReference>
<evidence type="ECO:0000256" key="2">
    <source>
        <dbReference type="ARBA" id="ARBA00023002"/>
    </source>
</evidence>